<sequence length="116" mass="12918">MLNNMTPTFIALIISMSLCVLAVLGDSFIKQASLKIGFTGWKWLLAGMAVYFFGSMGWFFVLRKVKLFTAGVWYAVGSVVLVTLASVFIFKEKISLLEIFAIFLAIASLVILYRFA</sequence>
<name>A0A2M6T188_9BACT</name>
<keyword evidence="1" id="KW-0472">Membrane</keyword>
<keyword evidence="1" id="KW-0812">Transmembrane</keyword>
<evidence type="ECO:0008006" key="4">
    <source>
        <dbReference type="Google" id="ProtNLM"/>
    </source>
</evidence>
<feature type="transmembrane region" description="Helical" evidence="1">
    <location>
        <begin position="96"/>
        <end position="115"/>
    </location>
</feature>
<dbReference type="SUPFAM" id="SSF103481">
    <property type="entry name" value="Multidrug resistance efflux transporter EmrE"/>
    <property type="match status" value="1"/>
</dbReference>
<gene>
    <name evidence="2" type="ORF">COT34_00325</name>
</gene>
<dbReference type="EMBL" id="PEYE01000007">
    <property type="protein sequence ID" value="PIS39071.1"/>
    <property type="molecule type" value="Genomic_DNA"/>
</dbReference>
<evidence type="ECO:0000313" key="3">
    <source>
        <dbReference type="Proteomes" id="UP000229390"/>
    </source>
</evidence>
<feature type="transmembrane region" description="Helical" evidence="1">
    <location>
        <begin position="41"/>
        <end position="60"/>
    </location>
</feature>
<organism evidence="2 3">
    <name type="scientific">Candidatus Nealsonbacteria bacterium CG08_land_8_20_14_0_20_43_11</name>
    <dbReference type="NCBI Taxonomy" id="1974706"/>
    <lineage>
        <taxon>Bacteria</taxon>
        <taxon>Candidatus Nealsoniibacteriota</taxon>
    </lineage>
</organism>
<evidence type="ECO:0000313" key="2">
    <source>
        <dbReference type="EMBL" id="PIS39071.1"/>
    </source>
</evidence>
<dbReference type="Gene3D" id="1.10.3730.20">
    <property type="match status" value="1"/>
</dbReference>
<dbReference type="Proteomes" id="UP000229390">
    <property type="component" value="Unassembled WGS sequence"/>
</dbReference>
<proteinExistence type="predicted"/>
<reference evidence="3" key="1">
    <citation type="submission" date="2017-09" db="EMBL/GenBank/DDBJ databases">
        <title>Depth-based differentiation of microbial function through sediment-hosted aquifers and enrichment of novel symbionts in the deep terrestrial subsurface.</title>
        <authorList>
            <person name="Probst A.J."/>
            <person name="Ladd B."/>
            <person name="Jarett J.K."/>
            <person name="Geller-Mcgrath D.E."/>
            <person name="Sieber C.M.K."/>
            <person name="Emerson J.B."/>
            <person name="Anantharaman K."/>
            <person name="Thomas B.C."/>
            <person name="Malmstrom R."/>
            <person name="Stieglmeier M."/>
            <person name="Klingl A."/>
            <person name="Woyke T."/>
            <person name="Ryan C.M."/>
            <person name="Banfield J.F."/>
        </authorList>
    </citation>
    <scope>NUCLEOTIDE SEQUENCE [LARGE SCALE GENOMIC DNA]</scope>
</reference>
<comment type="caution">
    <text evidence="2">The sequence shown here is derived from an EMBL/GenBank/DDBJ whole genome shotgun (WGS) entry which is preliminary data.</text>
</comment>
<protein>
    <recommendedName>
        <fullName evidence="4">Transporter</fullName>
    </recommendedName>
</protein>
<keyword evidence="1" id="KW-1133">Transmembrane helix</keyword>
<dbReference type="InterPro" id="IPR037185">
    <property type="entry name" value="EmrE-like"/>
</dbReference>
<evidence type="ECO:0000256" key="1">
    <source>
        <dbReference type="SAM" id="Phobius"/>
    </source>
</evidence>
<feature type="transmembrane region" description="Helical" evidence="1">
    <location>
        <begin position="72"/>
        <end position="90"/>
    </location>
</feature>
<accession>A0A2M6T188</accession>
<dbReference type="AlphaFoldDB" id="A0A2M6T188"/>